<dbReference type="InterPro" id="IPR002178">
    <property type="entry name" value="PTS_EIIA_type-2_dom"/>
</dbReference>
<dbReference type="InterPro" id="IPR016152">
    <property type="entry name" value="PTrfase/Anion_transptr"/>
</dbReference>
<keyword evidence="2" id="KW-0813">Transport</keyword>
<evidence type="ECO:0000259" key="1">
    <source>
        <dbReference type="PROSITE" id="PS51094"/>
    </source>
</evidence>
<keyword evidence="3" id="KW-1185">Reference proteome</keyword>
<evidence type="ECO:0000313" key="3">
    <source>
        <dbReference type="Proteomes" id="UP001268683"/>
    </source>
</evidence>
<protein>
    <submittedName>
        <fullName evidence="2">PTS sugar transporter subunit IIA</fullName>
    </submittedName>
</protein>
<dbReference type="GO" id="GO:0030295">
    <property type="term" value="F:protein kinase activator activity"/>
    <property type="evidence" value="ECO:0007669"/>
    <property type="project" value="TreeGrafter"/>
</dbReference>
<evidence type="ECO:0000313" key="2">
    <source>
        <dbReference type="EMBL" id="WND03733.1"/>
    </source>
</evidence>
<name>A0AA52EHG6_9PROT</name>
<dbReference type="Proteomes" id="UP001268683">
    <property type="component" value="Chromosome"/>
</dbReference>
<dbReference type="EMBL" id="CP123872">
    <property type="protein sequence ID" value="WND03733.1"/>
    <property type="molecule type" value="Genomic_DNA"/>
</dbReference>
<gene>
    <name evidence="2" type="ORF">QGN29_05000</name>
</gene>
<dbReference type="PANTHER" id="PTHR47738">
    <property type="entry name" value="PTS SYSTEM FRUCTOSE-LIKE EIIA COMPONENT-RELATED"/>
    <property type="match status" value="1"/>
</dbReference>
<dbReference type="PROSITE" id="PS51094">
    <property type="entry name" value="PTS_EIIA_TYPE_2"/>
    <property type="match status" value="1"/>
</dbReference>
<sequence>MSVLSLFTEETIFNPLKVRSKKQLLVKLSDLAAVKTGLKSSDIFQALIDREKLGSTALGHGVAIPHLSVKDCPSVSVFLAILDKPISFDAIDGQPIDVVVFLLAPEDKNGLHLRTMSKISRLLRDEDFCLRLRGAGDPAATLAVLFDREEQNKSFKLRA</sequence>
<dbReference type="AlphaFoldDB" id="A0AA52EHG6"/>
<proteinExistence type="predicted"/>
<dbReference type="CDD" id="cd00211">
    <property type="entry name" value="PTS_IIA_fru"/>
    <property type="match status" value="1"/>
</dbReference>
<dbReference type="Gene3D" id="3.40.930.10">
    <property type="entry name" value="Mannitol-specific EII, Chain A"/>
    <property type="match status" value="1"/>
</dbReference>
<dbReference type="RefSeq" id="WP_310799587.1">
    <property type="nucleotide sequence ID" value="NZ_CP123872.1"/>
</dbReference>
<dbReference type="KEGG" id="tmk:QGN29_05000"/>
<dbReference type="InterPro" id="IPR051541">
    <property type="entry name" value="PTS_SugarTrans_NitroReg"/>
</dbReference>
<dbReference type="Pfam" id="PF00359">
    <property type="entry name" value="PTS_EIIA_2"/>
    <property type="match status" value="1"/>
</dbReference>
<dbReference type="PANTHER" id="PTHR47738:SF1">
    <property type="entry name" value="NITROGEN REGULATORY PROTEIN"/>
    <property type="match status" value="1"/>
</dbReference>
<feature type="domain" description="PTS EIIA type-2" evidence="1">
    <location>
        <begin position="5"/>
        <end position="148"/>
    </location>
</feature>
<keyword evidence="2" id="KW-0762">Sugar transport</keyword>
<accession>A0AA52EHG6</accession>
<reference evidence="2" key="1">
    <citation type="submission" date="2023-04" db="EMBL/GenBank/DDBJ databases">
        <title>Complete genome sequence of Temperatibacter marinus.</title>
        <authorList>
            <person name="Rong J.-C."/>
            <person name="Yi M.-L."/>
            <person name="Zhao Q."/>
        </authorList>
    </citation>
    <scope>NUCLEOTIDE SEQUENCE</scope>
    <source>
        <strain evidence="2">NBRC 110045</strain>
    </source>
</reference>
<dbReference type="SUPFAM" id="SSF55804">
    <property type="entry name" value="Phoshotransferase/anion transport protein"/>
    <property type="match status" value="1"/>
</dbReference>
<organism evidence="2 3">
    <name type="scientific">Temperatibacter marinus</name>
    <dbReference type="NCBI Taxonomy" id="1456591"/>
    <lineage>
        <taxon>Bacteria</taxon>
        <taxon>Pseudomonadati</taxon>
        <taxon>Pseudomonadota</taxon>
        <taxon>Alphaproteobacteria</taxon>
        <taxon>Kordiimonadales</taxon>
        <taxon>Temperatibacteraceae</taxon>
        <taxon>Temperatibacter</taxon>
    </lineage>
</organism>